<dbReference type="Gene3D" id="2.20.230.10">
    <property type="entry name" value="Resuscitation-promoting factor rpfb"/>
    <property type="match status" value="1"/>
</dbReference>
<dbReference type="InterPro" id="IPR052913">
    <property type="entry name" value="Glycopeptide_resist_protein"/>
</dbReference>
<proteinExistence type="predicted"/>
<dbReference type="InterPro" id="IPR011098">
    <property type="entry name" value="G5_dom"/>
</dbReference>
<dbReference type="Pfam" id="PF07501">
    <property type="entry name" value="G5"/>
    <property type="match status" value="1"/>
</dbReference>
<dbReference type="RefSeq" id="WP_148134389.1">
    <property type="nucleotide sequence ID" value="NZ_CP017634.1"/>
</dbReference>
<sequence>MKITRLYQAVSLCTLLCLTGTLVAGCQSPQKKPAPSPQRTGQVEEKGGSKEAGMLWDEDPAFIKACQENGTFIRMASYSAVLPDPILHERDNISLGAKYLAGAVVKPAAVFSLNDRISRRSAARGFLPGPMYRDGHIVSTMGGGVCKIASVIYNVAVLANQQIIERYPHSMTVPYVPPGQDATISYGTKDFKFKNVSGAPILVWAQNRGGTLYMAFYGTSRPPQVKWIHQVLDKTPFWTEYQNDPSLPKGSEKEIFSGSQGITVHSWVEVTTKTQKIKKDMGISAYQPAPRVVARNK</sequence>
<dbReference type="PROSITE" id="PS51257">
    <property type="entry name" value="PROKAR_LIPOPROTEIN"/>
    <property type="match status" value="1"/>
</dbReference>
<dbReference type="InterPro" id="IPR007391">
    <property type="entry name" value="Vancomycin_resist_VanW"/>
</dbReference>
<dbReference type="KEGG" id="fwa:DCMF_10480"/>
<dbReference type="PANTHER" id="PTHR35788">
    <property type="entry name" value="EXPORTED PROTEIN-RELATED"/>
    <property type="match status" value="1"/>
</dbReference>
<feature type="region of interest" description="Disordered" evidence="2">
    <location>
        <begin position="27"/>
        <end position="49"/>
    </location>
</feature>
<keyword evidence="1 3" id="KW-0732">Signal</keyword>
<dbReference type="PANTHER" id="PTHR35788:SF1">
    <property type="entry name" value="EXPORTED PROTEIN"/>
    <property type="match status" value="1"/>
</dbReference>
<name>A0A3G1KRQ0_FORW1</name>
<evidence type="ECO:0000256" key="1">
    <source>
        <dbReference type="ARBA" id="ARBA00022729"/>
    </source>
</evidence>
<accession>A0A3G1KRQ0</accession>
<organism evidence="5 6">
    <name type="scientific">Formimonas warabiya</name>
    <dbReference type="NCBI Taxonomy" id="1761012"/>
    <lineage>
        <taxon>Bacteria</taxon>
        <taxon>Bacillati</taxon>
        <taxon>Bacillota</taxon>
        <taxon>Clostridia</taxon>
        <taxon>Eubacteriales</taxon>
        <taxon>Peptococcaceae</taxon>
        <taxon>Candidatus Formimonas</taxon>
    </lineage>
</organism>
<gene>
    <name evidence="5" type="ORF">DCMF_10480</name>
</gene>
<evidence type="ECO:0000256" key="3">
    <source>
        <dbReference type="SAM" id="SignalP"/>
    </source>
</evidence>
<dbReference type="Proteomes" id="UP000323521">
    <property type="component" value="Chromosome"/>
</dbReference>
<feature type="domain" description="G5" evidence="4">
    <location>
        <begin position="234"/>
        <end position="295"/>
    </location>
</feature>
<feature type="signal peptide" evidence="3">
    <location>
        <begin position="1"/>
        <end position="24"/>
    </location>
</feature>
<evidence type="ECO:0000256" key="2">
    <source>
        <dbReference type="SAM" id="MobiDB-lite"/>
    </source>
</evidence>
<dbReference type="EMBL" id="CP017634">
    <property type="protein sequence ID" value="ATW25137.1"/>
    <property type="molecule type" value="Genomic_DNA"/>
</dbReference>
<dbReference type="AlphaFoldDB" id="A0A3G1KRQ0"/>
<evidence type="ECO:0000313" key="6">
    <source>
        <dbReference type="Proteomes" id="UP000323521"/>
    </source>
</evidence>
<dbReference type="Pfam" id="PF04294">
    <property type="entry name" value="VanW"/>
    <property type="match status" value="1"/>
</dbReference>
<feature type="chain" id="PRO_5038547286" description="G5 domain-containing protein" evidence="3">
    <location>
        <begin position="25"/>
        <end position="297"/>
    </location>
</feature>
<dbReference type="OrthoDB" id="9797191at2"/>
<protein>
    <recommendedName>
        <fullName evidence="4">G5 domain-containing protein</fullName>
    </recommendedName>
</protein>
<reference evidence="5 6" key="1">
    <citation type="submission" date="2016-10" db="EMBL/GenBank/DDBJ databases">
        <title>Complete Genome Sequence of Peptococcaceae strain DCMF.</title>
        <authorList>
            <person name="Edwards R.J."/>
            <person name="Holland S.I."/>
            <person name="Deshpande N.P."/>
            <person name="Wong Y.K."/>
            <person name="Ertan H."/>
            <person name="Manefield M."/>
            <person name="Russell T.L."/>
            <person name="Lee M.J."/>
        </authorList>
    </citation>
    <scope>NUCLEOTIDE SEQUENCE [LARGE SCALE GENOMIC DNA]</scope>
    <source>
        <strain evidence="5 6">DCMF</strain>
    </source>
</reference>
<evidence type="ECO:0000313" key="5">
    <source>
        <dbReference type="EMBL" id="ATW25137.1"/>
    </source>
</evidence>
<evidence type="ECO:0000259" key="4">
    <source>
        <dbReference type="Pfam" id="PF07501"/>
    </source>
</evidence>
<keyword evidence="6" id="KW-1185">Reference proteome</keyword>